<protein>
    <recommendedName>
        <fullName evidence="4">Trypsin</fullName>
    </recommendedName>
</protein>
<reference evidence="2 3" key="1">
    <citation type="submission" date="2016-10" db="EMBL/GenBank/DDBJ databases">
        <authorList>
            <person name="de Groot N.N."/>
        </authorList>
    </citation>
    <scope>NUCLEOTIDE SEQUENCE [LARGE SCALE GENOMIC DNA]</scope>
    <source>
        <strain evidence="2 3">DSM 18978</strain>
    </source>
</reference>
<dbReference type="STRING" id="1120976.SAMN03080606_03853"/>
<name>A0A1G5KXD1_9FIRM</name>
<dbReference type="InterPro" id="IPR043504">
    <property type="entry name" value="Peptidase_S1_PA_chymotrypsin"/>
</dbReference>
<dbReference type="EMBL" id="FMUS01000033">
    <property type="protein sequence ID" value="SCZ05276.1"/>
    <property type="molecule type" value="Genomic_DNA"/>
</dbReference>
<dbReference type="Gene3D" id="2.40.10.10">
    <property type="entry name" value="Trypsin-like serine proteases"/>
    <property type="match status" value="2"/>
</dbReference>
<evidence type="ECO:0000313" key="2">
    <source>
        <dbReference type="EMBL" id="SCZ05276.1"/>
    </source>
</evidence>
<evidence type="ECO:0008006" key="4">
    <source>
        <dbReference type="Google" id="ProtNLM"/>
    </source>
</evidence>
<dbReference type="AlphaFoldDB" id="A0A1G5KXD1"/>
<organism evidence="2 3">
    <name type="scientific">Alkaliphilus peptidifermentans DSM 18978</name>
    <dbReference type="NCBI Taxonomy" id="1120976"/>
    <lineage>
        <taxon>Bacteria</taxon>
        <taxon>Bacillati</taxon>
        <taxon>Bacillota</taxon>
        <taxon>Clostridia</taxon>
        <taxon>Peptostreptococcales</taxon>
        <taxon>Natronincolaceae</taxon>
        <taxon>Alkaliphilus</taxon>
    </lineage>
</organism>
<feature type="signal peptide" evidence="1">
    <location>
        <begin position="1"/>
        <end position="22"/>
    </location>
</feature>
<feature type="chain" id="PRO_5011528481" description="Trypsin" evidence="1">
    <location>
        <begin position="23"/>
        <end position="437"/>
    </location>
</feature>
<dbReference type="SUPFAM" id="SSF50494">
    <property type="entry name" value="Trypsin-like serine proteases"/>
    <property type="match status" value="1"/>
</dbReference>
<evidence type="ECO:0000256" key="1">
    <source>
        <dbReference type="SAM" id="SignalP"/>
    </source>
</evidence>
<gene>
    <name evidence="2" type="ORF">SAMN03080606_03853</name>
</gene>
<dbReference type="InterPro" id="IPR009003">
    <property type="entry name" value="Peptidase_S1_PA"/>
</dbReference>
<proteinExistence type="predicted"/>
<evidence type="ECO:0000313" key="3">
    <source>
        <dbReference type="Proteomes" id="UP000198636"/>
    </source>
</evidence>
<sequence length="437" mass="47858">MKKGLLLLVLCLSFAFSFFVVAHENDLDVVDNTSIVLDIHKMTTEELEFYEKSIAQYDAVIFYDKLISSFIDLYGEKDGQPARYPENYAGAYVNDDGKLVIQISSTDDQNIINAQVLHDYSVGVDLNKIKEKDTQFKAESIEDVVVFEQVAHSLNDLNGMLIDSVNSVNKLISVAGYYVDTLNNSVNIILEQDAYEIAVNTIDIYKDIKSDYSKEVPLVFETGEINEPSYHHLGGQGYYYHGSGGGTTLGFTGWYNGTRAYLTCGHTSAFNTGDTARYSNTAIGNVSAKQWAHNGNGDWGIVNLNSGETISGLIKQNHSGTVVGKIKGRVNSVPVNTIVYRFGHKTQVWSTLRVNAVNVSKAWKDTPSDSNYTIRGLVRCTLQIGSASQPGDSGGPFVIANGNDYSAIGTTTGESGGYTYYSPMSHVPTNFAVEIGY</sequence>
<keyword evidence="3" id="KW-1185">Reference proteome</keyword>
<keyword evidence="1" id="KW-0732">Signal</keyword>
<dbReference type="RefSeq" id="WP_091546921.1">
    <property type="nucleotide sequence ID" value="NZ_FMUS01000033.1"/>
</dbReference>
<dbReference type="Proteomes" id="UP000198636">
    <property type="component" value="Unassembled WGS sequence"/>
</dbReference>
<accession>A0A1G5KXD1</accession>